<reference evidence="3" key="1">
    <citation type="submission" date="2016-02" db="EMBL/GenBank/DDBJ databases">
        <title>Draft genome sequence of Microdochium bolleyi, a fungal endophyte of beachgrass.</title>
        <authorList>
            <consortium name="DOE Joint Genome Institute"/>
            <person name="David A.S."/>
            <person name="May G."/>
            <person name="Haridas S."/>
            <person name="Lim J."/>
            <person name="Wang M."/>
            <person name="Labutti K."/>
            <person name="Lipzen A."/>
            <person name="Barry K."/>
            <person name="Grigoriev I.V."/>
        </authorList>
    </citation>
    <scope>NUCLEOTIDE SEQUENCE [LARGE SCALE GENOMIC DNA]</scope>
    <source>
        <strain evidence="3">J235TASD1</strain>
    </source>
</reference>
<gene>
    <name evidence="2" type="ORF">Micbo1qcDRAFT_157969</name>
</gene>
<dbReference type="InParanoid" id="A0A136JFC9"/>
<sequence>MTPRDVAHGTSCFAMLELLQGNMSARDAILSAGVALLQPFVVEQPRPDGSVRYGIHPLYDDCPSVYNSEGSSVRFTAARVLFRPTQAEMEARCGNAEHQRHQYTLPPFHLPAEFPTPFSGDSIECLRRKWKTFHDTFESWLLSRYWFLALGVHLDSLEHLADQRRFVAQLEIWHLTLHVKDQLSRMSSTTSSPADIDPVVLHTDSGKNGESDINAIFCDPLTTWRTYIQFYRLIMAVPNLGGATTDHDGSSYPDTVSALMLQDFEVKGLQRIIAHRRRELDGFMHSGSNDMFFDMSMLPVLSMQAATGQGIFRSSSGTGTDSSYDLPIPAESMTGLVIEKQLALVDLQSSLVAAEFRRLQGRQDDESPSPLSSQEKATSPLHGGEGGGEGQRDSYGTEGSRAPHSTTRSSREDFGFLPMSERERIVVAVVVPVLKAMTARHLRGWLSL</sequence>
<name>A0A136JFC9_9PEZI</name>
<organism evidence="2 3">
    <name type="scientific">Microdochium bolleyi</name>
    <dbReference type="NCBI Taxonomy" id="196109"/>
    <lineage>
        <taxon>Eukaryota</taxon>
        <taxon>Fungi</taxon>
        <taxon>Dikarya</taxon>
        <taxon>Ascomycota</taxon>
        <taxon>Pezizomycotina</taxon>
        <taxon>Sordariomycetes</taxon>
        <taxon>Xylariomycetidae</taxon>
        <taxon>Xylariales</taxon>
        <taxon>Microdochiaceae</taxon>
        <taxon>Microdochium</taxon>
    </lineage>
</organism>
<feature type="region of interest" description="Disordered" evidence="1">
    <location>
        <begin position="361"/>
        <end position="415"/>
    </location>
</feature>
<proteinExistence type="predicted"/>
<dbReference type="AlphaFoldDB" id="A0A136JFC9"/>
<dbReference type="Proteomes" id="UP000070501">
    <property type="component" value="Unassembled WGS sequence"/>
</dbReference>
<dbReference type="OrthoDB" id="3509362at2759"/>
<keyword evidence="3" id="KW-1185">Reference proteome</keyword>
<dbReference type="EMBL" id="KQ964246">
    <property type="protein sequence ID" value="KXJ95871.1"/>
    <property type="molecule type" value="Genomic_DNA"/>
</dbReference>
<protein>
    <submittedName>
        <fullName evidence="2">Uncharacterized protein</fullName>
    </submittedName>
</protein>
<evidence type="ECO:0000256" key="1">
    <source>
        <dbReference type="SAM" id="MobiDB-lite"/>
    </source>
</evidence>
<evidence type="ECO:0000313" key="3">
    <source>
        <dbReference type="Proteomes" id="UP000070501"/>
    </source>
</evidence>
<accession>A0A136JFC9</accession>
<evidence type="ECO:0000313" key="2">
    <source>
        <dbReference type="EMBL" id="KXJ95871.1"/>
    </source>
</evidence>